<protein>
    <recommendedName>
        <fullName evidence="4">Transmembrane protein (PGPGW)</fullName>
    </recommendedName>
</protein>
<name>A0AAE3NQ91_9RHOB</name>
<gene>
    <name evidence="2" type="ORF">P1J78_05100</name>
</gene>
<keyword evidence="1" id="KW-1133">Transmembrane helix</keyword>
<evidence type="ECO:0008006" key="4">
    <source>
        <dbReference type="Google" id="ProtNLM"/>
    </source>
</evidence>
<proteinExistence type="predicted"/>
<reference evidence="2" key="1">
    <citation type="submission" date="2023-03" db="EMBL/GenBank/DDBJ databases">
        <title>Multiphase analysis and comparison of six strains from genera Psychromarinibacter, Lutimaribacter, and Maritimibacter, including a novel species: Psychromarinibacter sediminicola sp. nov.</title>
        <authorList>
            <person name="Wang Y.-H."/>
            <person name="Ye M.-Q."/>
            <person name="Du Z.-J."/>
        </authorList>
    </citation>
    <scope>NUCLEOTIDE SEQUENCE</scope>
    <source>
        <strain evidence="2">C21-152</strain>
    </source>
</reference>
<feature type="transmembrane region" description="Helical" evidence="1">
    <location>
        <begin position="30"/>
        <end position="49"/>
    </location>
</feature>
<dbReference type="EMBL" id="JARGYC010000009">
    <property type="protein sequence ID" value="MDF0600101.1"/>
    <property type="molecule type" value="Genomic_DNA"/>
</dbReference>
<keyword evidence="1" id="KW-0812">Transmembrane</keyword>
<evidence type="ECO:0000256" key="1">
    <source>
        <dbReference type="SAM" id="Phobius"/>
    </source>
</evidence>
<dbReference type="RefSeq" id="WP_275566245.1">
    <property type="nucleotide sequence ID" value="NZ_JARGYC010000009.1"/>
</dbReference>
<organism evidence="2 3">
    <name type="scientific">Psychromarinibacter sediminicola</name>
    <dbReference type="NCBI Taxonomy" id="3033385"/>
    <lineage>
        <taxon>Bacteria</taxon>
        <taxon>Pseudomonadati</taxon>
        <taxon>Pseudomonadota</taxon>
        <taxon>Alphaproteobacteria</taxon>
        <taxon>Rhodobacterales</taxon>
        <taxon>Paracoccaceae</taxon>
        <taxon>Psychromarinibacter</taxon>
    </lineage>
</organism>
<keyword evidence="1" id="KW-0472">Membrane</keyword>
<evidence type="ECO:0000313" key="3">
    <source>
        <dbReference type="Proteomes" id="UP001220964"/>
    </source>
</evidence>
<keyword evidence="3" id="KW-1185">Reference proteome</keyword>
<sequence>MRAWFAKMWNTARDLTLKGQDWARRHLPPGLRLLVGLLLMAGGLIGPIIPFLGVWMLPLGAAIAALDIRPLYRWITGARQYLPEAWRRKTDRGNA</sequence>
<accession>A0AAE3NQ91</accession>
<dbReference type="AlphaFoldDB" id="A0AAE3NQ91"/>
<comment type="caution">
    <text evidence="2">The sequence shown here is derived from an EMBL/GenBank/DDBJ whole genome shotgun (WGS) entry which is preliminary data.</text>
</comment>
<evidence type="ECO:0000313" key="2">
    <source>
        <dbReference type="EMBL" id="MDF0600101.1"/>
    </source>
</evidence>
<dbReference type="Proteomes" id="UP001220964">
    <property type="component" value="Unassembled WGS sequence"/>
</dbReference>